<dbReference type="PANTHER" id="PTHR43665:SF1">
    <property type="entry name" value="ISOPENTENYL-DIPHOSPHATE DELTA-ISOMERASE"/>
    <property type="match status" value="1"/>
</dbReference>
<evidence type="ECO:0000256" key="9">
    <source>
        <dbReference type="ARBA" id="ARBA00023235"/>
    </source>
</evidence>
<evidence type="ECO:0000256" key="1">
    <source>
        <dbReference type="ARBA" id="ARBA00001917"/>
    </source>
</evidence>
<dbReference type="GO" id="GO:0005737">
    <property type="term" value="C:cytoplasm"/>
    <property type="evidence" value="ECO:0007669"/>
    <property type="project" value="UniProtKB-SubCell"/>
</dbReference>
<sequence length="346" mass="38238">MKDIQSHRKDEHVSLAEHLYQPQAHAGFEHIRLIPNSLPEISQKQINLNSTIGGIVTDYPFYIEAMTGGSAYTAKLNQSLARIAKATHLPMAVGSQSVALKRPDLEASFNIVRKTNPTGILLANIGANHSAKDAQKAIDMIDANLLEVHINVAQELIMPEGDRQFNWLTHIQEIVQNVSVPVIVKEVGFGMTYETMLKLKEIGVKNINVAGYGGTNFAKIENERRHDHAYDQLYDYGLTTVESLLESRPLQHQVAIIADGGIRTPLDMVKSLALGANMVGVAGHILHTLLRLGETETINLLSAWQTQLADLFTLQGARDIKALSAKNILLDSELSSYCQQRHIQFP</sequence>
<comment type="subunit">
    <text evidence="10 11">Homooctamer. Dimer of tetramers.</text>
</comment>
<feature type="domain" description="FMN-dependent dehydrogenase" evidence="12">
    <location>
        <begin position="150"/>
        <end position="327"/>
    </location>
</feature>
<keyword evidence="4 11" id="KW-0288">FMN</keyword>
<dbReference type="GO" id="GO:0008299">
    <property type="term" value="P:isoprenoid biosynthetic process"/>
    <property type="evidence" value="ECO:0007669"/>
    <property type="project" value="UniProtKB-UniRule"/>
</dbReference>
<keyword evidence="2 11" id="KW-0963">Cytoplasm</keyword>
<dbReference type="GO" id="GO:0004452">
    <property type="term" value="F:isopentenyl-diphosphate delta-isomerase activity"/>
    <property type="evidence" value="ECO:0007669"/>
    <property type="project" value="UniProtKB-UniRule"/>
</dbReference>
<dbReference type="InterPro" id="IPR011179">
    <property type="entry name" value="IPdP_isomerase"/>
</dbReference>
<evidence type="ECO:0000256" key="4">
    <source>
        <dbReference type="ARBA" id="ARBA00022643"/>
    </source>
</evidence>
<organism evidence="13 14">
    <name type="scientific">Pediococcus cellicola</name>
    <dbReference type="NCBI Taxonomy" id="319652"/>
    <lineage>
        <taxon>Bacteria</taxon>
        <taxon>Bacillati</taxon>
        <taxon>Bacillota</taxon>
        <taxon>Bacilli</taxon>
        <taxon>Lactobacillales</taxon>
        <taxon>Lactobacillaceae</taxon>
        <taxon>Pediococcus</taxon>
    </lineage>
</organism>
<keyword evidence="9 11" id="KW-0413">Isomerase</keyword>
<evidence type="ECO:0000313" key="13">
    <source>
        <dbReference type="EMBL" id="KRN67651.1"/>
    </source>
</evidence>
<comment type="caution">
    <text evidence="11">Lacks conserved residue(s) required for the propagation of feature annotation.</text>
</comment>
<feature type="binding site" evidence="11">
    <location>
        <position position="185"/>
    </location>
    <ligand>
        <name>FMN</name>
        <dbReference type="ChEBI" id="CHEBI:58210"/>
    </ligand>
</feature>
<evidence type="ECO:0000256" key="7">
    <source>
        <dbReference type="ARBA" id="ARBA00022857"/>
    </source>
</evidence>
<dbReference type="Pfam" id="PF01070">
    <property type="entry name" value="FMN_dh"/>
    <property type="match status" value="1"/>
</dbReference>
<dbReference type="PATRIC" id="fig|319652.3.peg.196"/>
<dbReference type="PIRSF" id="PIRSF003314">
    <property type="entry name" value="IPP_isomerase"/>
    <property type="match status" value="1"/>
</dbReference>
<dbReference type="HAMAP" id="MF_00354">
    <property type="entry name" value="Idi_2"/>
    <property type="match status" value="1"/>
</dbReference>
<evidence type="ECO:0000313" key="14">
    <source>
        <dbReference type="Proteomes" id="UP000051568"/>
    </source>
</evidence>
<dbReference type="GO" id="GO:0010181">
    <property type="term" value="F:FMN binding"/>
    <property type="evidence" value="ECO:0007669"/>
    <property type="project" value="UniProtKB-UniRule"/>
</dbReference>
<dbReference type="GO" id="GO:0016491">
    <property type="term" value="F:oxidoreductase activity"/>
    <property type="evidence" value="ECO:0007669"/>
    <property type="project" value="InterPro"/>
</dbReference>
<dbReference type="PANTHER" id="PTHR43665">
    <property type="entry name" value="ISOPENTENYL-DIPHOSPHATE DELTA-ISOMERASE"/>
    <property type="match status" value="1"/>
</dbReference>
<keyword evidence="6 11" id="KW-0460">Magnesium</keyword>
<comment type="function">
    <text evidence="11">Involved in the biosynthesis of isoprenoids. Catalyzes the 1,3-allylic rearrangement of the homoallylic substrate isopentenyl (IPP) to its allylic isomer, dimethylallyl diphosphate (DMAPP).</text>
</comment>
<feature type="binding site" evidence="11">
    <location>
        <position position="215"/>
    </location>
    <ligand>
        <name>FMN</name>
        <dbReference type="ChEBI" id="CHEBI:58210"/>
    </ligand>
</feature>
<comment type="cofactor">
    <cofactor evidence="11">
        <name>NADPH</name>
        <dbReference type="ChEBI" id="CHEBI:57783"/>
    </cofactor>
</comment>
<evidence type="ECO:0000256" key="6">
    <source>
        <dbReference type="ARBA" id="ARBA00022842"/>
    </source>
</evidence>
<feature type="binding site" evidence="11">
    <location>
        <position position="95"/>
    </location>
    <ligand>
        <name>FMN</name>
        <dbReference type="ChEBI" id="CHEBI:58210"/>
    </ligand>
</feature>
<comment type="cofactor">
    <cofactor evidence="1 11">
        <name>FMN</name>
        <dbReference type="ChEBI" id="CHEBI:58210"/>
    </cofactor>
</comment>
<dbReference type="InterPro" id="IPR000262">
    <property type="entry name" value="FMN-dep_DH"/>
</dbReference>
<evidence type="ECO:0000256" key="3">
    <source>
        <dbReference type="ARBA" id="ARBA00022630"/>
    </source>
</evidence>
<name>A0A0R2IR14_9LACO</name>
<feature type="binding site" evidence="11">
    <location>
        <begin position="282"/>
        <end position="283"/>
    </location>
    <ligand>
        <name>FMN</name>
        <dbReference type="ChEBI" id="CHEBI:58210"/>
    </ligand>
</feature>
<dbReference type="STRING" id="319652.IV80_GL000194"/>
<feature type="binding site" evidence="11">
    <location>
        <begin position="261"/>
        <end position="263"/>
    </location>
    <ligand>
        <name>FMN</name>
        <dbReference type="ChEBI" id="CHEBI:58210"/>
    </ligand>
</feature>
<comment type="catalytic activity">
    <reaction evidence="11">
        <text>isopentenyl diphosphate = dimethylallyl diphosphate</text>
        <dbReference type="Rhea" id="RHEA:23284"/>
        <dbReference type="ChEBI" id="CHEBI:57623"/>
        <dbReference type="ChEBI" id="CHEBI:128769"/>
        <dbReference type="EC" id="5.3.3.2"/>
    </reaction>
</comment>
<feature type="binding site" evidence="11">
    <location>
        <begin position="65"/>
        <end position="67"/>
    </location>
    <ligand>
        <name>FMN</name>
        <dbReference type="ChEBI" id="CHEBI:58210"/>
    </ligand>
</feature>
<evidence type="ECO:0000256" key="2">
    <source>
        <dbReference type="ARBA" id="ARBA00022490"/>
    </source>
</evidence>
<dbReference type="RefSeq" id="WP_057748184.1">
    <property type="nucleotide sequence ID" value="NZ_BJVH01000001.1"/>
</dbReference>
<keyword evidence="7 11" id="KW-0521">NADP</keyword>
<dbReference type="NCBIfam" id="TIGR02151">
    <property type="entry name" value="IPP_isom_2"/>
    <property type="match status" value="1"/>
</dbReference>
<keyword evidence="3 11" id="KW-0285">Flavoprotein</keyword>
<keyword evidence="5 11" id="KW-0479">Metal-binding</keyword>
<comment type="cofactor">
    <cofactor evidence="11">
        <name>Mg(2+)</name>
        <dbReference type="ChEBI" id="CHEBI:18420"/>
    </cofactor>
</comment>
<feature type="binding site" evidence="11">
    <location>
        <position position="155"/>
    </location>
    <ligand>
        <name>Mg(2+)</name>
        <dbReference type="ChEBI" id="CHEBI:18420"/>
    </ligand>
</feature>
<evidence type="ECO:0000256" key="11">
    <source>
        <dbReference type="HAMAP-Rule" id="MF_00354"/>
    </source>
</evidence>
<evidence type="ECO:0000256" key="5">
    <source>
        <dbReference type="ARBA" id="ARBA00022723"/>
    </source>
</evidence>
<evidence type="ECO:0000259" key="12">
    <source>
        <dbReference type="Pfam" id="PF01070"/>
    </source>
</evidence>
<protein>
    <recommendedName>
        <fullName evidence="11">Isopentenyl-diphosphate delta-isomerase</fullName>
        <shortName evidence="11">IPP isomerase</shortName>
        <ecNumber evidence="11">5.3.3.2</ecNumber>
    </recommendedName>
    <alternativeName>
        <fullName evidence="11">Isopentenyl diphosphate:dimethylallyl diphosphate isomerase</fullName>
    </alternativeName>
    <alternativeName>
        <fullName evidence="11">Isopentenyl pyrophosphate isomerase</fullName>
    </alternativeName>
    <alternativeName>
        <fullName evidence="11">Type 2 isopentenyl diphosphate isomerase</fullName>
        <shortName evidence="11">IDI-2</shortName>
    </alternativeName>
</protein>
<evidence type="ECO:0000256" key="8">
    <source>
        <dbReference type="ARBA" id="ARBA00023229"/>
    </source>
</evidence>
<keyword evidence="14" id="KW-1185">Reference proteome</keyword>
<proteinExistence type="inferred from homology"/>
<gene>
    <name evidence="11" type="primary">fni</name>
    <name evidence="13" type="ORF">IV80_GL000194</name>
</gene>
<dbReference type="InterPro" id="IPR013785">
    <property type="entry name" value="Aldolase_TIM"/>
</dbReference>
<dbReference type="AlphaFoldDB" id="A0A0R2IR14"/>
<keyword evidence="8 11" id="KW-0414">Isoprene biosynthesis</keyword>
<dbReference type="EMBL" id="JQBR01000001">
    <property type="protein sequence ID" value="KRN67651.1"/>
    <property type="molecule type" value="Genomic_DNA"/>
</dbReference>
<feature type="binding site" evidence="11">
    <location>
        <position position="154"/>
    </location>
    <ligand>
        <name>substrate</name>
    </ligand>
</feature>
<dbReference type="Proteomes" id="UP000051568">
    <property type="component" value="Unassembled WGS sequence"/>
</dbReference>
<dbReference type="EC" id="5.3.3.2" evidence="11"/>
<comment type="caution">
    <text evidence="13">The sequence shown here is derived from an EMBL/GenBank/DDBJ whole genome shotgun (WGS) entry which is preliminary data.</text>
</comment>
<feature type="binding site" evidence="11">
    <location>
        <position position="124"/>
    </location>
    <ligand>
        <name>FMN</name>
        <dbReference type="ChEBI" id="CHEBI:58210"/>
    </ligand>
</feature>
<dbReference type="GO" id="GO:0000287">
    <property type="term" value="F:magnesium ion binding"/>
    <property type="evidence" value="ECO:0007669"/>
    <property type="project" value="UniProtKB-UniRule"/>
</dbReference>
<dbReference type="GO" id="GO:0070402">
    <property type="term" value="F:NADPH binding"/>
    <property type="evidence" value="ECO:0007669"/>
    <property type="project" value="UniProtKB-UniRule"/>
</dbReference>
<comment type="similarity">
    <text evidence="11">Belongs to the IPP isomerase type 2 family.</text>
</comment>
<comment type="subcellular location">
    <subcellularLocation>
        <location evidence="11">Cytoplasm</location>
    </subcellularLocation>
</comment>
<reference evidence="13 14" key="1">
    <citation type="journal article" date="2015" name="Genome Announc.">
        <title>Expanding the biotechnology potential of lactobacilli through comparative genomics of 213 strains and associated genera.</title>
        <authorList>
            <person name="Sun Z."/>
            <person name="Harris H.M."/>
            <person name="McCann A."/>
            <person name="Guo C."/>
            <person name="Argimon S."/>
            <person name="Zhang W."/>
            <person name="Yang X."/>
            <person name="Jeffery I.B."/>
            <person name="Cooney J.C."/>
            <person name="Kagawa T.F."/>
            <person name="Liu W."/>
            <person name="Song Y."/>
            <person name="Salvetti E."/>
            <person name="Wrobel A."/>
            <person name="Rasinkangas P."/>
            <person name="Parkhill J."/>
            <person name="Rea M.C."/>
            <person name="O'Sullivan O."/>
            <person name="Ritari J."/>
            <person name="Douillard F.P."/>
            <person name="Paul Ross R."/>
            <person name="Yang R."/>
            <person name="Briner A.E."/>
            <person name="Felis G.E."/>
            <person name="de Vos W.M."/>
            <person name="Barrangou R."/>
            <person name="Klaenhammer T.R."/>
            <person name="Caufield P.W."/>
            <person name="Cui Y."/>
            <person name="Zhang H."/>
            <person name="O'Toole P.W."/>
        </authorList>
    </citation>
    <scope>NUCLEOTIDE SEQUENCE [LARGE SCALE GENOMIC DNA]</scope>
    <source>
        <strain evidence="13 14">DSM 17757</strain>
    </source>
</reference>
<dbReference type="Gene3D" id="3.20.20.70">
    <property type="entry name" value="Aldolase class I"/>
    <property type="match status" value="1"/>
</dbReference>
<evidence type="ECO:0000256" key="10">
    <source>
        <dbReference type="ARBA" id="ARBA00025810"/>
    </source>
</evidence>
<feature type="binding site" evidence="11">
    <location>
        <begin position="8"/>
        <end position="9"/>
    </location>
    <ligand>
        <name>substrate</name>
    </ligand>
</feature>
<accession>A0A0R2IR14</accession>
<dbReference type="OrthoDB" id="9795032at2"/>
<dbReference type="SUPFAM" id="SSF51395">
    <property type="entry name" value="FMN-linked oxidoreductases"/>
    <property type="match status" value="1"/>
</dbReference>
<dbReference type="CDD" id="cd02811">
    <property type="entry name" value="IDI-2_FMN"/>
    <property type="match status" value="1"/>
</dbReference>